<name>A0ABR1QJ42_9PEZI</name>
<evidence type="ECO:0000313" key="2">
    <source>
        <dbReference type="EMBL" id="KAK7956695.1"/>
    </source>
</evidence>
<feature type="region of interest" description="Disordered" evidence="1">
    <location>
        <begin position="88"/>
        <end position="108"/>
    </location>
</feature>
<reference evidence="2 3" key="1">
    <citation type="submission" date="2023-01" db="EMBL/GenBank/DDBJ databases">
        <title>Analysis of 21 Apiospora genomes using comparative genomics revels a genus with tremendous synthesis potential of carbohydrate active enzymes and secondary metabolites.</title>
        <authorList>
            <person name="Sorensen T."/>
        </authorList>
    </citation>
    <scope>NUCLEOTIDE SEQUENCE [LARGE SCALE GENOMIC DNA]</scope>
    <source>
        <strain evidence="2 3">CBS 24483</strain>
    </source>
</reference>
<dbReference type="EMBL" id="JAQQWE010000004">
    <property type="protein sequence ID" value="KAK7956695.1"/>
    <property type="molecule type" value="Genomic_DNA"/>
</dbReference>
<comment type="caution">
    <text evidence="2">The sequence shown here is derived from an EMBL/GenBank/DDBJ whole genome shotgun (WGS) entry which is preliminary data.</text>
</comment>
<evidence type="ECO:0000256" key="1">
    <source>
        <dbReference type="SAM" id="MobiDB-lite"/>
    </source>
</evidence>
<sequence length="631" mass="70452">MFIYGLTRGDALEMADRSTDPKLEETTGRTPTFKWVDGPKCKLKDGAQRLSPCAGRQPCDTVVVCITHEGEWFLRYRRRILSRANSVRLEDSPGDVQEPQEKPKTQHIRCGGRLSSDACMNHDINSSNSFCFLGLGLRIVSPTAMRHLQSVYPVAVVAIEPPRLPTMAEVLGVLASIVTMTECISKASSLVIDYYKAPAQIEHLQSSSSKMTLFRAAREKTAWLRGKSKISRLLQKLDDAQSILRVALDVSQLNSRQSFESKLSTISQHMACTQETSVSIERRIQNLERHIDSWNHSARHNNQTTLLPTTRDEIANLNRSFVGNEPGDTPPPMVVPGPVHLRCRFPNKEDPDSSGGGHDVADYRGTVSPAPASSFELSSSFFPEIYTSMTAESTLISYDLASVQDMSYARVSRCSAFYSPSPRRWLRITLLITISVDSPYWNLVRVDAADSKWRDEGWLLPKKLNASVESSLGAFDALGQDSEISFYLGPSHGSTGTNQVPKLRLETTNTSVNIKKSLLEATKMAHHWCCPRYSEIDIVKRTLSRRSKRSGSIVCIGSQWTIMTQFTACQKDFDLYFFNVQISHYLHSTPGISRLLGLVYNQDDGYLTGYLSEMATTLSYITPGRPILSRA</sequence>
<protein>
    <submittedName>
        <fullName evidence="2">Uncharacterized protein</fullName>
    </submittedName>
</protein>
<keyword evidence="3" id="KW-1185">Reference proteome</keyword>
<organism evidence="2 3">
    <name type="scientific">Apiospora aurea</name>
    <dbReference type="NCBI Taxonomy" id="335848"/>
    <lineage>
        <taxon>Eukaryota</taxon>
        <taxon>Fungi</taxon>
        <taxon>Dikarya</taxon>
        <taxon>Ascomycota</taxon>
        <taxon>Pezizomycotina</taxon>
        <taxon>Sordariomycetes</taxon>
        <taxon>Xylariomycetidae</taxon>
        <taxon>Amphisphaeriales</taxon>
        <taxon>Apiosporaceae</taxon>
        <taxon>Apiospora</taxon>
    </lineage>
</organism>
<gene>
    <name evidence="2" type="ORF">PG986_005917</name>
</gene>
<accession>A0ABR1QJ42</accession>
<dbReference type="RefSeq" id="XP_066702001.1">
    <property type="nucleotide sequence ID" value="XM_066842139.1"/>
</dbReference>
<dbReference type="Proteomes" id="UP001391051">
    <property type="component" value="Unassembled WGS sequence"/>
</dbReference>
<evidence type="ECO:0000313" key="3">
    <source>
        <dbReference type="Proteomes" id="UP001391051"/>
    </source>
</evidence>
<proteinExistence type="predicted"/>
<dbReference type="GeneID" id="92075201"/>